<dbReference type="Pfam" id="PF18678">
    <property type="entry name" value="AOC_like"/>
    <property type="match status" value="1"/>
</dbReference>
<feature type="signal peptide" evidence="1">
    <location>
        <begin position="1"/>
        <end position="30"/>
    </location>
</feature>
<dbReference type="SUPFAM" id="SSF141493">
    <property type="entry name" value="Allene oxide cyclase-like"/>
    <property type="match status" value="1"/>
</dbReference>
<dbReference type="InterPro" id="IPR034871">
    <property type="entry name" value="Allene_oxi_cyc_sf"/>
</dbReference>
<evidence type="ECO:0000259" key="2">
    <source>
        <dbReference type="Pfam" id="PF18678"/>
    </source>
</evidence>
<dbReference type="RefSeq" id="WP_344605088.1">
    <property type="nucleotide sequence ID" value="NZ_BAAAHE010000019.1"/>
</dbReference>
<gene>
    <name evidence="3" type="ORF">GCM10009547_24590</name>
</gene>
<evidence type="ECO:0000313" key="3">
    <source>
        <dbReference type="EMBL" id="GAA0621042.1"/>
    </source>
</evidence>
<keyword evidence="4" id="KW-1185">Reference proteome</keyword>
<evidence type="ECO:0000313" key="4">
    <source>
        <dbReference type="Proteomes" id="UP001500957"/>
    </source>
</evidence>
<keyword evidence="1" id="KW-0732">Signal</keyword>
<reference evidence="3 4" key="1">
    <citation type="journal article" date="2019" name="Int. J. Syst. Evol. Microbiol.">
        <title>The Global Catalogue of Microorganisms (GCM) 10K type strain sequencing project: providing services to taxonomists for standard genome sequencing and annotation.</title>
        <authorList>
            <consortium name="The Broad Institute Genomics Platform"/>
            <consortium name="The Broad Institute Genome Sequencing Center for Infectious Disease"/>
            <person name="Wu L."/>
            <person name="Ma J."/>
        </authorList>
    </citation>
    <scope>NUCLEOTIDE SEQUENCE [LARGE SCALE GENOMIC DNA]</scope>
    <source>
        <strain evidence="3 4">JCM 10671</strain>
    </source>
</reference>
<dbReference type="InterPro" id="IPR044859">
    <property type="entry name" value="Allene_oxi_cyc_Dirigent"/>
</dbReference>
<organism evidence="3 4">
    <name type="scientific">Sporichthya brevicatena</name>
    <dbReference type="NCBI Taxonomy" id="171442"/>
    <lineage>
        <taxon>Bacteria</taxon>
        <taxon>Bacillati</taxon>
        <taxon>Actinomycetota</taxon>
        <taxon>Actinomycetes</taxon>
        <taxon>Sporichthyales</taxon>
        <taxon>Sporichthyaceae</taxon>
        <taxon>Sporichthya</taxon>
    </lineage>
</organism>
<name>A0ABN1GVV1_9ACTN</name>
<sequence>MVTRRFTSAALAAGVATAVGVTLFTTGAQSAGAAVADDDLRGKALQDYTIDTGRSGPSVGDRYVFSERLFDEDNKRVGTLAATCDVTYVNRSSSGRVKNALSHCTGTFRLDDGQITVAGTITRTAKSAVLAITGGTGRYDDAAGEVALKFVNDKRTNYDFDFENKRGGTIVG</sequence>
<feature type="domain" description="Allene oxide cyclase barrel-like" evidence="2">
    <location>
        <begin position="54"/>
        <end position="156"/>
    </location>
</feature>
<evidence type="ECO:0000256" key="1">
    <source>
        <dbReference type="SAM" id="SignalP"/>
    </source>
</evidence>
<comment type="caution">
    <text evidence="3">The sequence shown here is derived from an EMBL/GenBank/DDBJ whole genome shotgun (WGS) entry which is preliminary data.</text>
</comment>
<feature type="chain" id="PRO_5045358003" description="Allene oxide cyclase barrel-like domain-containing protein" evidence="1">
    <location>
        <begin position="31"/>
        <end position="172"/>
    </location>
</feature>
<dbReference type="Gene3D" id="2.40.480.10">
    <property type="entry name" value="Allene oxide cyclase-like"/>
    <property type="match status" value="1"/>
</dbReference>
<dbReference type="Proteomes" id="UP001500957">
    <property type="component" value="Unassembled WGS sequence"/>
</dbReference>
<proteinExistence type="predicted"/>
<dbReference type="EMBL" id="BAAAHE010000019">
    <property type="protein sequence ID" value="GAA0621042.1"/>
    <property type="molecule type" value="Genomic_DNA"/>
</dbReference>
<dbReference type="InterPro" id="IPR041013">
    <property type="entry name" value="AOC-like"/>
</dbReference>
<protein>
    <recommendedName>
        <fullName evidence="2">Allene oxide cyclase barrel-like domain-containing protein</fullName>
    </recommendedName>
</protein>
<accession>A0ABN1GVV1</accession>